<dbReference type="PANTHER" id="PTHR42829:SF2">
    <property type="entry name" value="NADH-UBIQUINONE OXIDOREDUCTASE CHAIN 5"/>
    <property type="match status" value="1"/>
</dbReference>
<evidence type="ECO:0000256" key="5">
    <source>
        <dbReference type="ARBA" id="ARBA00022989"/>
    </source>
</evidence>
<comment type="subcellular location">
    <subcellularLocation>
        <location evidence="2">Membrane</location>
        <topology evidence="2">Multi-pass membrane protein</topology>
    </subcellularLocation>
</comment>
<comment type="catalytic activity">
    <reaction evidence="8">
        <text>a ubiquinone + NADH + 5 H(+)(in) = a ubiquinol + NAD(+) + 4 H(+)(out)</text>
        <dbReference type="Rhea" id="RHEA:29091"/>
        <dbReference type="Rhea" id="RHEA-COMP:9565"/>
        <dbReference type="Rhea" id="RHEA-COMP:9566"/>
        <dbReference type="ChEBI" id="CHEBI:15378"/>
        <dbReference type="ChEBI" id="CHEBI:16389"/>
        <dbReference type="ChEBI" id="CHEBI:17976"/>
        <dbReference type="ChEBI" id="CHEBI:57540"/>
        <dbReference type="ChEBI" id="CHEBI:57945"/>
        <dbReference type="EC" id="7.1.1.2"/>
    </reaction>
</comment>
<evidence type="ECO:0000313" key="11">
    <source>
        <dbReference type="EMBL" id="AXO78737.1"/>
    </source>
</evidence>
<proteinExistence type="predicted"/>
<feature type="domain" description="NADH:quinone oxidoreductase/Mrp antiporter transmembrane" evidence="10">
    <location>
        <begin position="97"/>
        <end position="363"/>
    </location>
</feature>
<organism evidence="11">
    <name type="scientific">Trichuris rhinopiptheroxella</name>
    <dbReference type="NCBI Taxonomy" id="2282176"/>
    <lineage>
        <taxon>Eukaryota</taxon>
        <taxon>Metazoa</taxon>
        <taxon>Ecdysozoa</taxon>
        <taxon>Nematoda</taxon>
        <taxon>Enoplea</taxon>
        <taxon>Dorylaimia</taxon>
        <taxon>Trichinellida</taxon>
        <taxon>Trichuridae</taxon>
        <taxon>Trichuris</taxon>
    </lineage>
</organism>
<evidence type="ECO:0000256" key="6">
    <source>
        <dbReference type="ARBA" id="ARBA00023136"/>
    </source>
</evidence>
<comment type="function">
    <text evidence="1">Core subunit of the mitochondrial membrane respiratory chain NADH dehydrogenase (Complex I) that is believed to belong to the minimal assembly required for catalysis. Complex I functions in the transfer of electrons from NADH to the respiratory chain. The immediate electron acceptor for the enzyme is believed to be ubiquinone.</text>
</comment>
<feature type="transmembrane region" description="Helical" evidence="9">
    <location>
        <begin position="255"/>
        <end position="275"/>
    </location>
</feature>
<dbReference type="Pfam" id="PF00361">
    <property type="entry name" value="Proton_antipo_M"/>
    <property type="match status" value="1"/>
</dbReference>
<evidence type="ECO:0000256" key="8">
    <source>
        <dbReference type="ARBA" id="ARBA00049551"/>
    </source>
</evidence>
<evidence type="ECO:0000256" key="9">
    <source>
        <dbReference type="SAM" id="Phobius"/>
    </source>
</evidence>
<feature type="transmembrane region" description="Helical" evidence="9">
    <location>
        <begin position="358"/>
        <end position="381"/>
    </location>
</feature>
<evidence type="ECO:0000259" key="10">
    <source>
        <dbReference type="Pfam" id="PF00361"/>
    </source>
</evidence>
<dbReference type="InterPro" id="IPR001750">
    <property type="entry name" value="ND/Mrp_TM"/>
</dbReference>
<accession>A0A346HH51</accession>
<feature type="transmembrane region" description="Helical" evidence="9">
    <location>
        <begin position="80"/>
        <end position="98"/>
    </location>
</feature>
<evidence type="ECO:0000256" key="4">
    <source>
        <dbReference type="ARBA" id="ARBA00022692"/>
    </source>
</evidence>
<keyword evidence="4 9" id="KW-0812">Transmembrane</keyword>
<dbReference type="GO" id="GO:0003954">
    <property type="term" value="F:NADH dehydrogenase activity"/>
    <property type="evidence" value="ECO:0007669"/>
    <property type="project" value="TreeGrafter"/>
</dbReference>
<dbReference type="PRINTS" id="PR01434">
    <property type="entry name" value="NADHDHGNASE5"/>
</dbReference>
<reference evidence="11" key="1">
    <citation type="submission" date="2017-10" db="EMBL/GenBank/DDBJ databases">
        <authorList>
            <person name="Banno H."/>
            <person name="Chua N.-H."/>
        </authorList>
    </citation>
    <scope>NUCLEOTIDE SEQUENCE</scope>
</reference>
<feature type="transmembrane region" description="Helical" evidence="9">
    <location>
        <begin position="48"/>
        <end position="68"/>
    </location>
</feature>
<evidence type="ECO:0000256" key="2">
    <source>
        <dbReference type="ARBA" id="ARBA00004141"/>
    </source>
</evidence>
<keyword evidence="5 9" id="KW-1133">Transmembrane helix</keyword>
<dbReference type="PANTHER" id="PTHR42829">
    <property type="entry name" value="NADH-UBIQUINONE OXIDOREDUCTASE CHAIN 5"/>
    <property type="match status" value="1"/>
</dbReference>
<feature type="transmembrane region" description="Helical" evidence="9">
    <location>
        <begin position="402"/>
        <end position="421"/>
    </location>
</feature>
<dbReference type="GO" id="GO:0015990">
    <property type="term" value="P:electron transport coupled proton transport"/>
    <property type="evidence" value="ECO:0007669"/>
    <property type="project" value="TreeGrafter"/>
</dbReference>
<dbReference type="AlphaFoldDB" id="A0A346HH51"/>
<feature type="transmembrane region" description="Helical" evidence="9">
    <location>
        <begin position="318"/>
        <end position="338"/>
    </location>
</feature>
<dbReference type="EMBL" id="MG189593">
    <property type="protein sequence ID" value="AXO78737.1"/>
    <property type="molecule type" value="Genomic_DNA"/>
</dbReference>
<geneLocation type="mitochondrion" evidence="11"/>
<dbReference type="InterPro" id="IPR003945">
    <property type="entry name" value="NU5C-like"/>
</dbReference>
<gene>
    <name evidence="11" type="primary">nad5</name>
</gene>
<dbReference type="EC" id="7.1.1.2" evidence="3"/>
<feature type="transmembrane region" description="Helical" evidence="9">
    <location>
        <begin position="134"/>
        <end position="152"/>
    </location>
</feature>
<evidence type="ECO:0000256" key="1">
    <source>
        <dbReference type="ARBA" id="ARBA00003257"/>
    </source>
</evidence>
<feature type="transmembrane region" description="Helical" evidence="9">
    <location>
        <begin position="496"/>
        <end position="514"/>
    </location>
</feature>
<feature type="transmembrane region" description="Helical" evidence="9">
    <location>
        <begin position="287"/>
        <end position="306"/>
    </location>
</feature>
<keyword evidence="11" id="KW-0496">Mitochondrion</keyword>
<evidence type="ECO:0000256" key="7">
    <source>
        <dbReference type="ARBA" id="ARBA00031027"/>
    </source>
</evidence>
<feature type="transmembrane region" description="Helical" evidence="9">
    <location>
        <begin position="433"/>
        <end position="450"/>
    </location>
</feature>
<dbReference type="GO" id="GO:0042773">
    <property type="term" value="P:ATP synthesis coupled electron transport"/>
    <property type="evidence" value="ECO:0007669"/>
    <property type="project" value="InterPro"/>
</dbReference>
<keyword evidence="6 9" id="KW-0472">Membrane</keyword>
<dbReference type="GO" id="GO:0016020">
    <property type="term" value="C:membrane"/>
    <property type="evidence" value="ECO:0007669"/>
    <property type="project" value="UniProtKB-SubCell"/>
</dbReference>
<feature type="transmembrane region" description="Helical" evidence="9">
    <location>
        <begin position="104"/>
        <end position="122"/>
    </location>
</feature>
<dbReference type="GO" id="GO:0008137">
    <property type="term" value="F:NADH dehydrogenase (ubiquinone) activity"/>
    <property type="evidence" value="ECO:0007669"/>
    <property type="project" value="UniProtKB-EC"/>
</dbReference>
<sequence>MMMAMNMYLSALLYASLLFLLLKGNTYFFMMSISNFTTDMSFIQPSKLMMYFNFTIFTLSALILYFTYFYMKNDLPINRFMTLMAIFVGSMIIMNNSNSCWTTWLGWEGLGVTSYLLIMFYNNWKANNSATSTIMLNRVGDFCLLICLLNFIQTAEWKLNNSKMIPCLLLLAGVATLAKSAQIPLHSWLPIAMAAPTPVSSLVHSSTLVVAGAILCIKLNLFFSIPYMNWLCVTGYLTSFYSSLMALLEKDFKKILAYSTMSQIALVMFMMYSNLSKLMLMHIINHALIKALLFMNIGIFIIFMFGNQDPRLMYLSSSLSPTITICTTCLLTMCGITFTSSCYSKEYTLLYNMKEESILLLINLMIFLSFAYSTRLIYLFFQMDNNNTNSTKTFYPSLNVNTTLMLPMLFNGWIFMYNYSLPLNMTWMNNKNFLLLLPLAMTTFFYLWIFNQMINNIDTMYNYFSNPLLITKNYLGNKMKLINLSFNMNMPCYNNLTLTLWLLSSMIFILTLSFT</sequence>
<name>A0A346HH51_9BILA</name>
<reference evidence="11" key="2">
    <citation type="journal article" date="2018" name="J. Helminthol.">
        <title>Morphological and molecular confirmation of the validity of Trichuris rhinopiptheroxella in the endangered golden snub-nosed monkey (Rhinopithecus roxellana).</title>
        <authorList>
            <person name="Wang H.B."/>
            <person name="Zhang H.J."/>
            <person name="Song L.L."/>
            <person name="Zhu L."/>
            <person name="Chen M."/>
            <person name="Ren G.J."/>
            <person name="Liu G.H."/>
            <person name="Zhao G.H."/>
        </authorList>
    </citation>
    <scope>NUCLEOTIDE SEQUENCE</scope>
</reference>
<feature type="transmembrane region" description="Helical" evidence="9">
    <location>
        <begin position="227"/>
        <end position="248"/>
    </location>
</feature>
<evidence type="ECO:0000256" key="3">
    <source>
        <dbReference type="ARBA" id="ARBA00012944"/>
    </source>
</evidence>
<protein>
    <recommendedName>
        <fullName evidence="3">NADH:ubiquinone reductase (H(+)-translocating)</fullName>
        <ecNumber evidence="3">7.1.1.2</ecNumber>
    </recommendedName>
    <alternativeName>
        <fullName evidence="7">NADH dehydrogenase subunit 5</fullName>
    </alternativeName>
</protein>